<keyword evidence="2" id="KW-0732">Signal</keyword>
<keyword evidence="4" id="KW-1185">Reference proteome</keyword>
<evidence type="ECO:0000313" key="3">
    <source>
        <dbReference type="EMBL" id="MDI6448313.1"/>
    </source>
</evidence>
<organism evidence="3 4">
    <name type="scientific">Anaerobaca lacustris</name>
    <dbReference type="NCBI Taxonomy" id="3044600"/>
    <lineage>
        <taxon>Bacteria</taxon>
        <taxon>Pseudomonadati</taxon>
        <taxon>Planctomycetota</taxon>
        <taxon>Phycisphaerae</taxon>
        <taxon>Sedimentisphaerales</taxon>
        <taxon>Anaerobacaceae</taxon>
        <taxon>Anaerobaca</taxon>
    </lineage>
</organism>
<name>A0AAW6TRK3_9BACT</name>
<evidence type="ECO:0008006" key="5">
    <source>
        <dbReference type="Google" id="ProtNLM"/>
    </source>
</evidence>
<dbReference type="AlphaFoldDB" id="A0AAW6TRK3"/>
<evidence type="ECO:0000256" key="1">
    <source>
        <dbReference type="SAM" id="MobiDB-lite"/>
    </source>
</evidence>
<dbReference type="EMBL" id="JASCXX010000004">
    <property type="protein sequence ID" value="MDI6448313.1"/>
    <property type="molecule type" value="Genomic_DNA"/>
</dbReference>
<gene>
    <name evidence="3" type="ORF">QJ522_04595</name>
</gene>
<feature type="region of interest" description="Disordered" evidence="1">
    <location>
        <begin position="35"/>
        <end position="63"/>
    </location>
</feature>
<feature type="signal peptide" evidence="2">
    <location>
        <begin position="1"/>
        <end position="22"/>
    </location>
</feature>
<feature type="chain" id="PRO_5043375413" description="DUF4258 domain-containing protein" evidence="2">
    <location>
        <begin position="23"/>
        <end position="158"/>
    </location>
</feature>
<feature type="compositionally biased region" description="Polar residues" evidence="1">
    <location>
        <begin position="41"/>
        <end position="59"/>
    </location>
</feature>
<dbReference type="PROSITE" id="PS51257">
    <property type="entry name" value="PROKAR_LIPOPROTEIN"/>
    <property type="match status" value="1"/>
</dbReference>
<proteinExistence type="predicted"/>
<dbReference type="Proteomes" id="UP001431776">
    <property type="component" value="Unassembled WGS sequence"/>
</dbReference>
<accession>A0AAW6TRK3</accession>
<sequence>MRRQKIAGTVAIAALLASAVLAVVAGCRAEPAEWSELGSGSRRSAPSRTAEPSQAQPSRQVRGIQIVPQSNQEVADLSSDDIVRIMRRIGFPDDLIIELGRDMHSALLLSGAARVLDKQTVEAILRINGRYVYITSRTRGTFIYDPATGQFGGTAPSR</sequence>
<evidence type="ECO:0000256" key="2">
    <source>
        <dbReference type="SAM" id="SignalP"/>
    </source>
</evidence>
<dbReference type="RefSeq" id="WP_349243721.1">
    <property type="nucleotide sequence ID" value="NZ_JASCXX010000004.1"/>
</dbReference>
<comment type="caution">
    <text evidence="3">The sequence shown here is derived from an EMBL/GenBank/DDBJ whole genome shotgun (WGS) entry which is preliminary data.</text>
</comment>
<reference evidence="3" key="1">
    <citation type="submission" date="2023-05" db="EMBL/GenBank/DDBJ databases">
        <title>Anaerotaeda fermentans gen. nov., sp. nov., a novel anaerobic planctomycete of the new family within the order Sedimentisphaerales isolated from Taman Peninsula, Russia.</title>
        <authorList>
            <person name="Khomyakova M.A."/>
            <person name="Merkel A.Y."/>
            <person name="Slobodkin A.I."/>
        </authorList>
    </citation>
    <scope>NUCLEOTIDE SEQUENCE</scope>
    <source>
        <strain evidence="3">M17dextr</strain>
    </source>
</reference>
<evidence type="ECO:0000313" key="4">
    <source>
        <dbReference type="Proteomes" id="UP001431776"/>
    </source>
</evidence>
<protein>
    <recommendedName>
        <fullName evidence="5">DUF4258 domain-containing protein</fullName>
    </recommendedName>
</protein>